<dbReference type="GO" id="GO:0016787">
    <property type="term" value="F:hydrolase activity"/>
    <property type="evidence" value="ECO:0007669"/>
    <property type="project" value="UniProtKB-KW"/>
</dbReference>
<dbReference type="EMBL" id="JAVRIF010000002">
    <property type="protein sequence ID" value="MDT0602923.1"/>
    <property type="molecule type" value="Genomic_DNA"/>
</dbReference>
<dbReference type="InterPro" id="IPR050248">
    <property type="entry name" value="Polysacc_deacetylase_ArnD"/>
</dbReference>
<keyword evidence="3" id="KW-0732">Signal</keyword>
<comment type="caution">
    <text evidence="5">The sequence shown here is derived from an EMBL/GenBank/DDBJ whole genome shotgun (WGS) entry which is preliminary data.</text>
</comment>
<evidence type="ECO:0000313" key="6">
    <source>
        <dbReference type="Proteomes" id="UP001266357"/>
    </source>
</evidence>
<dbReference type="Pfam" id="PF01522">
    <property type="entry name" value="Polysacc_deac_1"/>
    <property type="match status" value="1"/>
</dbReference>
<evidence type="ECO:0000313" key="5">
    <source>
        <dbReference type="EMBL" id="MDT0602923.1"/>
    </source>
</evidence>
<dbReference type="InterPro" id="IPR011330">
    <property type="entry name" value="Glyco_hydro/deAcase_b/a-brl"/>
</dbReference>
<name>A0ABU3A1C5_9GAMM</name>
<evidence type="ECO:0000256" key="2">
    <source>
        <dbReference type="ARBA" id="ARBA00022801"/>
    </source>
</evidence>
<organism evidence="5 6">
    <name type="scientific">Thalassotalea castellviae</name>
    <dbReference type="NCBI Taxonomy" id="3075612"/>
    <lineage>
        <taxon>Bacteria</taxon>
        <taxon>Pseudomonadati</taxon>
        <taxon>Pseudomonadota</taxon>
        <taxon>Gammaproteobacteria</taxon>
        <taxon>Alteromonadales</taxon>
        <taxon>Colwelliaceae</taxon>
        <taxon>Thalassotalea</taxon>
    </lineage>
</organism>
<dbReference type="Gene3D" id="3.20.20.370">
    <property type="entry name" value="Glycoside hydrolase/deacetylase"/>
    <property type="match status" value="1"/>
</dbReference>
<dbReference type="PANTHER" id="PTHR10587:SF133">
    <property type="entry name" value="CHITIN DEACETYLASE 1-RELATED"/>
    <property type="match status" value="1"/>
</dbReference>
<evidence type="ECO:0000259" key="4">
    <source>
        <dbReference type="PROSITE" id="PS51677"/>
    </source>
</evidence>
<dbReference type="CDD" id="cd10917">
    <property type="entry name" value="CE4_NodB_like_6s_7s"/>
    <property type="match status" value="1"/>
</dbReference>
<proteinExistence type="predicted"/>
<dbReference type="Proteomes" id="UP001266357">
    <property type="component" value="Unassembled WGS sequence"/>
</dbReference>
<dbReference type="PROSITE" id="PS51257">
    <property type="entry name" value="PROKAR_LIPOPROTEIN"/>
    <property type="match status" value="1"/>
</dbReference>
<gene>
    <name evidence="5" type="ORF">RM573_04905</name>
</gene>
<reference evidence="5 6" key="1">
    <citation type="submission" date="2023-09" db="EMBL/GenBank/DDBJ databases">
        <authorList>
            <person name="Rey-Velasco X."/>
        </authorList>
    </citation>
    <scope>NUCLEOTIDE SEQUENCE [LARGE SCALE GENOMIC DNA]</scope>
    <source>
        <strain evidence="5 6">W431</strain>
    </source>
</reference>
<dbReference type="SUPFAM" id="SSF88713">
    <property type="entry name" value="Glycoside hydrolase/deacetylase"/>
    <property type="match status" value="1"/>
</dbReference>
<protein>
    <submittedName>
        <fullName evidence="5">Polysaccharide deacetylase family protein</fullName>
        <ecNumber evidence="5">3.-.-.-</ecNumber>
    </submittedName>
</protein>
<accession>A0ABU3A1C5</accession>
<feature type="chain" id="PRO_5046000219" evidence="3">
    <location>
        <begin position="24"/>
        <end position="278"/>
    </location>
</feature>
<dbReference type="PANTHER" id="PTHR10587">
    <property type="entry name" value="GLYCOSYL TRANSFERASE-RELATED"/>
    <property type="match status" value="1"/>
</dbReference>
<dbReference type="PROSITE" id="PS51677">
    <property type="entry name" value="NODB"/>
    <property type="match status" value="1"/>
</dbReference>
<sequence>MRNKNLKRYILALLLTTFIGCQSAENLSIQTNSQNQVNQIYKHDLKERLTIRTDHLIDGIVPVNSHEKRAYQYPESYIIEGKTYSKKVALTFDDGPSKYTLQILNKLNEYNIKATFFMTGNAIKSFPNLVKQLHDEGHLIANHSWDHSNANEYQVPENYWQEQILPTNNLIKHITGVTPSLFRPPFGSTTEKIVNKLITQKMKTVIWSIDTQDWNDNINTEKNIAALAIKYAHPEAIILMHDGGGNRQSTVDALDEIIQHYRQLDYQFVTVEKLISSH</sequence>
<keyword evidence="6" id="KW-1185">Reference proteome</keyword>
<evidence type="ECO:0000256" key="3">
    <source>
        <dbReference type="SAM" id="SignalP"/>
    </source>
</evidence>
<keyword evidence="1" id="KW-0479">Metal-binding</keyword>
<keyword evidence="2 5" id="KW-0378">Hydrolase</keyword>
<dbReference type="EC" id="3.-.-.-" evidence="5"/>
<feature type="signal peptide" evidence="3">
    <location>
        <begin position="1"/>
        <end position="23"/>
    </location>
</feature>
<feature type="domain" description="NodB homology" evidence="4">
    <location>
        <begin position="86"/>
        <end position="269"/>
    </location>
</feature>
<dbReference type="InterPro" id="IPR002509">
    <property type="entry name" value="NODB_dom"/>
</dbReference>
<dbReference type="RefSeq" id="WP_311578096.1">
    <property type="nucleotide sequence ID" value="NZ_JAVRIF010000002.1"/>
</dbReference>
<evidence type="ECO:0000256" key="1">
    <source>
        <dbReference type="ARBA" id="ARBA00022723"/>
    </source>
</evidence>